<reference evidence="10 11" key="1">
    <citation type="submission" date="2019-09" db="EMBL/GenBank/DDBJ databases">
        <authorList>
            <consortium name="DOE Joint Genome Institute"/>
            <person name="Mondo S.J."/>
            <person name="Navarro-Mendoza M.I."/>
            <person name="Perez-Arques C."/>
            <person name="Panchal S."/>
            <person name="Nicolas F.E."/>
            <person name="Ganguly P."/>
            <person name="Pangilinan J."/>
            <person name="Grigoriev I."/>
            <person name="Heitman J."/>
            <person name="Sanya K."/>
            <person name="Garre V."/>
        </authorList>
    </citation>
    <scope>NUCLEOTIDE SEQUENCE [LARGE SCALE GENOMIC DNA]</scope>
    <source>
        <strain evidence="10 11">MU402</strain>
    </source>
</reference>
<dbReference type="NCBIfam" id="NF010925">
    <property type="entry name" value="PRK14345.1"/>
    <property type="match status" value="1"/>
</dbReference>
<dbReference type="InterPro" id="IPR020605">
    <property type="entry name" value="Octanoyltransferase_CS"/>
</dbReference>
<organism evidence="10 11">
    <name type="scientific">Mucor circinelloides f. lusitanicus</name>
    <name type="common">Mucor racemosus var. lusitanicus</name>
    <dbReference type="NCBI Taxonomy" id="29924"/>
    <lineage>
        <taxon>Eukaryota</taxon>
        <taxon>Fungi</taxon>
        <taxon>Fungi incertae sedis</taxon>
        <taxon>Mucoromycota</taxon>
        <taxon>Mucoromycotina</taxon>
        <taxon>Mucoromycetes</taxon>
        <taxon>Mucorales</taxon>
        <taxon>Mucorineae</taxon>
        <taxon>Mucoraceae</taxon>
        <taxon>Mucor</taxon>
    </lineage>
</organism>
<evidence type="ECO:0000256" key="2">
    <source>
        <dbReference type="ARBA" id="ARBA00004821"/>
    </source>
</evidence>
<dbReference type="HAMAP" id="MF_00013">
    <property type="entry name" value="LipB"/>
    <property type="match status" value="1"/>
</dbReference>
<dbReference type="InterPro" id="IPR000544">
    <property type="entry name" value="Octanoyltransferase"/>
</dbReference>
<feature type="domain" description="BPL/LPL catalytic" evidence="9">
    <location>
        <begin position="86"/>
        <end position="268"/>
    </location>
</feature>
<dbReference type="GO" id="GO:0009249">
    <property type="term" value="P:protein lipoylation"/>
    <property type="evidence" value="ECO:0007669"/>
    <property type="project" value="InterPro"/>
</dbReference>
<dbReference type="PANTHER" id="PTHR10993">
    <property type="entry name" value="OCTANOYLTRANSFERASE"/>
    <property type="match status" value="1"/>
</dbReference>
<dbReference type="AlphaFoldDB" id="A0A8H4BJG9"/>
<dbReference type="PROSITE" id="PS01313">
    <property type="entry name" value="LIPB"/>
    <property type="match status" value="1"/>
</dbReference>
<comment type="caution">
    <text evidence="10">The sequence shown here is derived from an EMBL/GenBank/DDBJ whole genome shotgun (WGS) entry which is preliminary data.</text>
</comment>
<dbReference type="GO" id="GO:0005739">
    <property type="term" value="C:mitochondrion"/>
    <property type="evidence" value="ECO:0007669"/>
    <property type="project" value="UniProtKB-SubCell"/>
</dbReference>
<evidence type="ECO:0000256" key="4">
    <source>
        <dbReference type="ARBA" id="ARBA00012334"/>
    </source>
</evidence>
<dbReference type="GO" id="GO:0033819">
    <property type="term" value="F:lipoyl(octanoyl) transferase activity"/>
    <property type="evidence" value="ECO:0007669"/>
    <property type="project" value="UniProtKB-EC"/>
</dbReference>
<dbReference type="EC" id="2.3.1.181" evidence="4"/>
<dbReference type="FunFam" id="3.30.930.10:FF:000035">
    <property type="entry name" value="Putative lipoyltransferase 2, mitochondrial"/>
    <property type="match status" value="1"/>
</dbReference>
<evidence type="ECO:0000256" key="6">
    <source>
        <dbReference type="ARBA" id="ARBA00023315"/>
    </source>
</evidence>
<evidence type="ECO:0000256" key="5">
    <source>
        <dbReference type="ARBA" id="ARBA00022679"/>
    </source>
</evidence>
<dbReference type="PROSITE" id="PS51733">
    <property type="entry name" value="BPL_LPL_CATALYTIC"/>
    <property type="match status" value="1"/>
</dbReference>
<dbReference type="InterPro" id="IPR004143">
    <property type="entry name" value="BPL_LPL_catalytic"/>
</dbReference>
<gene>
    <name evidence="10" type="ORF">FB192DRAFT_1281664</name>
</gene>
<comment type="subcellular location">
    <subcellularLocation>
        <location evidence="1">Mitochondrion</location>
    </subcellularLocation>
</comment>
<evidence type="ECO:0000259" key="9">
    <source>
        <dbReference type="PROSITE" id="PS51733"/>
    </source>
</evidence>
<dbReference type="SUPFAM" id="SSF55681">
    <property type="entry name" value="Class II aaRS and biotin synthetases"/>
    <property type="match status" value="1"/>
</dbReference>
<accession>A0A8H4BJG9</accession>
<dbReference type="EMBL" id="JAAECE010000004">
    <property type="protein sequence ID" value="KAF1802477.1"/>
    <property type="molecule type" value="Genomic_DNA"/>
</dbReference>
<proteinExistence type="inferred from homology"/>
<keyword evidence="6" id="KW-0012">Acyltransferase</keyword>
<dbReference type="CDD" id="cd16444">
    <property type="entry name" value="LipB"/>
    <property type="match status" value="1"/>
</dbReference>
<name>A0A8H4BJG9_MUCCL</name>
<dbReference type="Proteomes" id="UP000469890">
    <property type="component" value="Unassembled WGS sequence"/>
</dbReference>
<dbReference type="UniPathway" id="UPA00538">
    <property type="reaction ID" value="UER00592"/>
</dbReference>
<protein>
    <recommendedName>
        <fullName evidence="4">lipoyl(octanoyl) transferase</fullName>
        <ecNumber evidence="4">2.3.1.181</ecNumber>
    </recommendedName>
    <alternativeName>
        <fullName evidence="7">Lipoate-protein ligase B</fullName>
    </alternativeName>
    <alternativeName>
        <fullName evidence="8">Lipoyl/octanoyl transferase</fullName>
    </alternativeName>
</protein>
<evidence type="ECO:0000256" key="7">
    <source>
        <dbReference type="ARBA" id="ARBA00030797"/>
    </source>
</evidence>
<comment type="similarity">
    <text evidence="3">Belongs to the LipB family.</text>
</comment>
<evidence type="ECO:0000313" key="10">
    <source>
        <dbReference type="EMBL" id="KAF1802477.1"/>
    </source>
</evidence>
<dbReference type="InterPro" id="IPR045864">
    <property type="entry name" value="aa-tRNA-synth_II/BPL/LPL"/>
</dbReference>
<sequence>MINLRLLTRALAQPLAQQLSYSTTTTAAAAAVAGASCQGTLVKPINDKPIGYLTLPGLVKYDAALELQSYLVSRRHKITQNTLETSEPADMICFLEHPPTFTAGRRIRGKTEQEEEERLKKLGADYYETMRGGQITFHGPGQLIAYPILDVRDYQLNVRCYVSRLEKTIIDCCAKYDIQANTTENTGVWVGQDKKIAALGVHLQRYVSSHGLALNCNVDLNWFDQIVPCGLSDKGVTSITKETGKQTSPQDVIPHLVKSFESLFYKPLVHVELTKVVPTELLNKLLN</sequence>
<dbReference type="Gene3D" id="3.30.930.10">
    <property type="entry name" value="Bira Bifunctional Protein, Domain 2"/>
    <property type="match status" value="1"/>
</dbReference>
<dbReference type="NCBIfam" id="TIGR00214">
    <property type="entry name" value="lipB"/>
    <property type="match status" value="1"/>
</dbReference>
<evidence type="ECO:0000256" key="8">
    <source>
        <dbReference type="ARBA" id="ARBA00033331"/>
    </source>
</evidence>
<comment type="pathway">
    <text evidence="2">Protein modification; protein lipoylation via endogenous pathway; protein N(6)-(lipoyl)lysine from octanoyl-[acyl-carrier-protein]: step 1/2.</text>
</comment>
<dbReference type="Pfam" id="PF21948">
    <property type="entry name" value="LplA-B_cat"/>
    <property type="match status" value="1"/>
</dbReference>
<evidence type="ECO:0000256" key="1">
    <source>
        <dbReference type="ARBA" id="ARBA00004173"/>
    </source>
</evidence>
<keyword evidence="5 10" id="KW-0808">Transferase</keyword>
<evidence type="ECO:0000256" key="3">
    <source>
        <dbReference type="ARBA" id="ARBA00007907"/>
    </source>
</evidence>
<dbReference type="PANTHER" id="PTHR10993:SF7">
    <property type="entry name" value="LIPOYLTRANSFERASE 2, MITOCHONDRIAL-RELATED"/>
    <property type="match status" value="1"/>
</dbReference>
<evidence type="ECO:0000313" key="11">
    <source>
        <dbReference type="Proteomes" id="UP000469890"/>
    </source>
</evidence>